<evidence type="ECO:0000313" key="2">
    <source>
        <dbReference type="EMBL" id="AEA47300.1"/>
    </source>
</evidence>
<dbReference type="RefSeq" id="WP_013683962.1">
    <property type="nucleotide sequence ID" value="NC_015320.1"/>
</dbReference>
<keyword evidence="3" id="KW-1185">Reference proteome</keyword>
<dbReference type="HOGENOM" id="CLU_078510_1_0_2"/>
<dbReference type="KEGG" id="ave:Arcve_1294"/>
<reference evidence="2 3" key="1">
    <citation type="submission" date="2011-03" db="EMBL/GenBank/DDBJ databases">
        <title>The complete genome of Archaeoglobus veneficus SNP6.</title>
        <authorList>
            <consortium name="US DOE Joint Genome Institute (JGI-PGF)"/>
            <person name="Lucas S."/>
            <person name="Copeland A."/>
            <person name="Lapidus A."/>
            <person name="Bruce D."/>
            <person name="Goodwin L."/>
            <person name="Pitluck S."/>
            <person name="Kyrpides N."/>
            <person name="Mavromatis K."/>
            <person name="Pagani I."/>
            <person name="Ivanova N."/>
            <person name="Mikhailova N."/>
            <person name="Lu M."/>
            <person name="Detter J.C."/>
            <person name="Tapia R."/>
            <person name="Han C."/>
            <person name="Land M."/>
            <person name="Hauser L."/>
            <person name="Markowitz V."/>
            <person name="Cheng J.-F."/>
            <person name="Hugenholtz P."/>
            <person name="Woyke T."/>
            <person name="Wu D."/>
            <person name="Spring S."/>
            <person name="Brambilla E."/>
            <person name="Klenk H.-P."/>
            <person name="Eisen J.A."/>
        </authorList>
    </citation>
    <scope>NUCLEOTIDE SEQUENCE [LARGE SCALE GENOMIC DNA]</scope>
    <source>
        <strain>SNP6</strain>
    </source>
</reference>
<dbReference type="InterPro" id="IPR035710">
    <property type="entry name" value="Archaeal_gltB"/>
</dbReference>
<dbReference type="STRING" id="693661.Arcve_1294"/>
<gene>
    <name evidence="2" type="ordered locus">Arcve_1294</name>
</gene>
<dbReference type="SUPFAM" id="SSF69336">
    <property type="entry name" value="Alpha subunit of glutamate synthase, C-terminal domain"/>
    <property type="match status" value="1"/>
</dbReference>
<sequence>MLPAVFRDAFLENVRKVDELLEYALIEGDVAKIDASQLNHKELNDLMRECVLKGAKKLILKNVCGQRYIGTRLYFPDRRKLEIEIFGTPGNDLGAFLDGHRIIVHGNAQDGVGNTMNDGEIVIEGRAGDVVAMAMRGGKIFIRDDVGYRTAIHMKEYKDKIPVLVVGGTSQDFLGEYMAGGRVILLGLTLKKPKHKAYYIGTGMHGGVIYIRGEVEEHQLGKEVGVVDMEEEDWKTLERYVGEFSTYFGYDADEILAEKFMKLLPVTKRPYGRIYAY</sequence>
<accession>F2KN24</accession>
<dbReference type="EMBL" id="CP002588">
    <property type="protein sequence ID" value="AEA47300.1"/>
    <property type="molecule type" value="Genomic_DNA"/>
</dbReference>
<protein>
    <submittedName>
        <fullName evidence="2">Glutamate synthase alpha subunit domain protein</fullName>
    </submittedName>
</protein>
<name>F2KN24_ARCVS</name>
<evidence type="ECO:0000259" key="1">
    <source>
        <dbReference type="Pfam" id="PF01493"/>
    </source>
</evidence>
<dbReference type="InterPro" id="IPR036485">
    <property type="entry name" value="Glu_synth_asu_C_sf"/>
</dbReference>
<dbReference type="OrthoDB" id="2513at2157"/>
<dbReference type="Proteomes" id="UP000008136">
    <property type="component" value="Chromosome"/>
</dbReference>
<dbReference type="eggNOG" id="arCOG00096">
    <property type="taxonomic scope" value="Archaea"/>
</dbReference>
<proteinExistence type="predicted"/>
<dbReference type="GeneID" id="10394415"/>
<evidence type="ECO:0000313" key="3">
    <source>
        <dbReference type="Proteomes" id="UP000008136"/>
    </source>
</evidence>
<dbReference type="GO" id="GO:0016491">
    <property type="term" value="F:oxidoreductase activity"/>
    <property type="evidence" value="ECO:0007669"/>
    <property type="project" value="InterPro"/>
</dbReference>
<dbReference type="InterPro" id="IPR012061">
    <property type="entry name" value="Glu_synth_lsu_3"/>
</dbReference>
<dbReference type="InterPro" id="IPR002489">
    <property type="entry name" value="Glu_synth_asu_C"/>
</dbReference>
<dbReference type="PANTHER" id="PTHR39673:SF5">
    <property type="entry name" value="TUNGSTEN-CONTAINING FORMYLMETHANOFURAN DEHYDROGENASE 2 SUBUNIT C"/>
    <property type="match status" value="1"/>
</dbReference>
<dbReference type="Pfam" id="PF01493">
    <property type="entry name" value="GXGXG"/>
    <property type="match status" value="1"/>
</dbReference>
<dbReference type="PANTHER" id="PTHR39673">
    <property type="entry name" value="TUNGSTEN FORMYLMETHANOFURAN DEHYDROGENASE, SUBUNIT C (FWDC)"/>
    <property type="match status" value="1"/>
</dbReference>
<dbReference type="AlphaFoldDB" id="F2KN24"/>
<dbReference type="CDD" id="cd00981">
    <property type="entry name" value="arch_gltB"/>
    <property type="match status" value="1"/>
</dbReference>
<organism evidence="2 3">
    <name type="scientific">Archaeoglobus veneficus (strain DSM 11195 / SNP6)</name>
    <dbReference type="NCBI Taxonomy" id="693661"/>
    <lineage>
        <taxon>Archaea</taxon>
        <taxon>Methanobacteriati</taxon>
        <taxon>Methanobacteriota</taxon>
        <taxon>Archaeoglobi</taxon>
        <taxon>Archaeoglobales</taxon>
        <taxon>Archaeoglobaceae</taxon>
        <taxon>Archaeoglobus</taxon>
    </lineage>
</organism>
<feature type="domain" description="Glutamate synthase alpha subunit C-terminal" evidence="1">
    <location>
        <begin position="59"/>
        <end position="224"/>
    </location>
</feature>
<dbReference type="Gene3D" id="2.160.20.60">
    <property type="entry name" value="Glutamate synthase, alpha subunit, C-terminal domain"/>
    <property type="match status" value="1"/>
</dbReference>
<dbReference type="PIRSF" id="PIRSF006519">
    <property type="entry name" value="GOGAT_dom3"/>
    <property type="match status" value="1"/>
</dbReference>